<name>A0ACA9SCF5_9GLOM</name>
<proteinExistence type="predicted"/>
<gene>
    <name evidence="1" type="ORF">RPERSI_LOCUS29078</name>
</gene>
<protein>
    <submittedName>
        <fullName evidence="1">13277_t:CDS:1</fullName>
    </submittedName>
</protein>
<keyword evidence="2" id="KW-1185">Reference proteome</keyword>
<evidence type="ECO:0000313" key="2">
    <source>
        <dbReference type="Proteomes" id="UP000789920"/>
    </source>
</evidence>
<sequence>IFSQTITKARAYCNTNGPGCEILQSPIITQLYLTGMKRTTFMARLRDGPYTYRNNLDSLCYTCNQYGYGVFEKLEKLIKNKIENQNSQ</sequence>
<organism evidence="1 2">
    <name type="scientific">Racocetra persica</name>
    <dbReference type="NCBI Taxonomy" id="160502"/>
    <lineage>
        <taxon>Eukaryota</taxon>
        <taxon>Fungi</taxon>
        <taxon>Fungi incertae sedis</taxon>
        <taxon>Mucoromycota</taxon>
        <taxon>Glomeromycotina</taxon>
        <taxon>Glomeromycetes</taxon>
        <taxon>Diversisporales</taxon>
        <taxon>Gigasporaceae</taxon>
        <taxon>Racocetra</taxon>
    </lineage>
</organism>
<feature type="non-terminal residue" evidence="1">
    <location>
        <position position="88"/>
    </location>
</feature>
<dbReference type="Proteomes" id="UP000789920">
    <property type="component" value="Unassembled WGS sequence"/>
</dbReference>
<accession>A0ACA9SCF5</accession>
<feature type="non-terminal residue" evidence="1">
    <location>
        <position position="1"/>
    </location>
</feature>
<reference evidence="1" key="1">
    <citation type="submission" date="2021-06" db="EMBL/GenBank/DDBJ databases">
        <authorList>
            <person name="Kallberg Y."/>
            <person name="Tangrot J."/>
            <person name="Rosling A."/>
        </authorList>
    </citation>
    <scope>NUCLEOTIDE SEQUENCE</scope>
    <source>
        <strain evidence="1">MA461A</strain>
    </source>
</reference>
<evidence type="ECO:0000313" key="1">
    <source>
        <dbReference type="EMBL" id="CAG8834107.1"/>
    </source>
</evidence>
<dbReference type="EMBL" id="CAJVQC010108243">
    <property type="protein sequence ID" value="CAG8834107.1"/>
    <property type="molecule type" value="Genomic_DNA"/>
</dbReference>
<comment type="caution">
    <text evidence="1">The sequence shown here is derived from an EMBL/GenBank/DDBJ whole genome shotgun (WGS) entry which is preliminary data.</text>
</comment>